<accession>A0A4U6X1C6</accession>
<name>A0A4U6X1C6_9PEZI</name>
<keyword evidence="3" id="KW-1185">Reference proteome</keyword>
<evidence type="ECO:0000313" key="3">
    <source>
        <dbReference type="Proteomes" id="UP000310108"/>
    </source>
</evidence>
<dbReference type="EMBL" id="PJEX01000899">
    <property type="protein sequence ID" value="TKW48549.1"/>
    <property type="molecule type" value="Genomic_DNA"/>
</dbReference>
<dbReference type="AlphaFoldDB" id="A0A4U6X1C6"/>
<sequence>MSRNQASEGSWPRGLIRSFRDSTRPRPGTPRALSRRYATWTTRGTSLIRPAFRPDTTSGRMRLREADHLMLDECRLSSLGVFHSRCS</sequence>
<dbReference type="Proteomes" id="UP000310108">
    <property type="component" value="Unassembled WGS sequence"/>
</dbReference>
<proteinExistence type="predicted"/>
<organism evidence="2 3">
    <name type="scientific">Colletotrichum tanaceti</name>
    <dbReference type="NCBI Taxonomy" id="1306861"/>
    <lineage>
        <taxon>Eukaryota</taxon>
        <taxon>Fungi</taxon>
        <taxon>Dikarya</taxon>
        <taxon>Ascomycota</taxon>
        <taxon>Pezizomycotina</taxon>
        <taxon>Sordariomycetes</taxon>
        <taxon>Hypocreomycetidae</taxon>
        <taxon>Glomerellales</taxon>
        <taxon>Glomerellaceae</taxon>
        <taxon>Colletotrichum</taxon>
        <taxon>Colletotrichum destructivum species complex</taxon>
    </lineage>
</organism>
<gene>
    <name evidence="2" type="ORF">CTA1_5523</name>
</gene>
<protein>
    <submittedName>
        <fullName evidence="2">Uncharacterized protein</fullName>
    </submittedName>
</protein>
<feature type="region of interest" description="Disordered" evidence="1">
    <location>
        <begin position="1"/>
        <end position="33"/>
    </location>
</feature>
<evidence type="ECO:0000256" key="1">
    <source>
        <dbReference type="SAM" id="MobiDB-lite"/>
    </source>
</evidence>
<comment type="caution">
    <text evidence="2">The sequence shown here is derived from an EMBL/GenBank/DDBJ whole genome shotgun (WGS) entry which is preliminary data.</text>
</comment>
<reference evidence="2 3" key="1">
    <citation type="journal article" date="2019" name="PLoS ONE">
        <title>Comparative genome analysis indicates high evolutionary potential of pathogenicity genes in Colletotrichum tanaceti.</title>
        <authorList>
            <person name="Lelwala R.V."/>
            <person name="Korhonen P.K."/>
            <person name="Young N.D."/>
            <person name="Scott J.B."/>
            <person name="Ades P.A."/>
            <person name="Gasser R.B."/>
            <person name="Taylor P.W.J."/>
        </authorList>
    </citation>
    <scope>NUCLEOTIDE SEQUENCE [LARGE SCALE GENOMIC DNA]</scope>
    <source>
        <strain evidence="2">BRIP57314</strain>
    </source>
</reference>
<evidence type="ECO:0000313" key="2">
    <source>
        <dbReference type="EMBL" id="TKW48549.1"/>
    </source>
</evidence>